<reference evidence="6" key="1">
    <citation type="submission" date="2020-09" db="EMBL/GenBank/DDBJ databases">
        <authorList>
            <person name="Blom J."/>
        </authorList>
    </citation>
    <scope>NUCLEOTIDE SEQUENCE</scope>
    <source>
        <strain evidence="6">No.713</strain>
    </source>
</reference>
<evidence type="ECO:0000256" key="2">
    <source>
        <dbReference type="ARBA" id="ARBA00022729"/>
    </source>
</evidence>
<evidence type="ECO:0000313" key="7">
    <source>
        <dbReference type="Proteomes" id="UP001153719"/>
    </source>
</evidence>
<evidence type="ECO:0000256" key="3">
    <source>
        <dbReference type="ARBA" id="ARBA00023136"/>
    </source>
</evidence>
<keyword evidence="1" id="KW-1003">Cell membrane</keyword>
<dbReference type="InterPro" id="IPR025971">
    <property type="entry name" value="LppP/LprE"/>
</dbReference>
<evidence type="ECO:0000256" key="1">
    <source>
        <dbReference type="ARBA" id="ARBA00022475"/>
    </source>
</evidence>
<dbReference type="RefSeq" id="WP_254174553.1">
    <property type="nucleotide sequence ID" value="NZ_LR882967.1"/>
</dbReference>
<protein>
    <submittedName>
        <fullName evidence="6">Similarity to tr/Q7NCK8/Q7NCK8</fullName>
    </submittedName>
</protein>
<dbReference type="EMBL" id="LR882967">
    <property type="protein sequence ID" value="CAD5976832.1"/>
    <property type="molecule type" value="Genomic_DNA"/>
</dbReference>
<dbReference type="KEGG" id="ppsu:NO713_04239"/>
<keyword evidence="2" id="KW-0732">Signal</keyword>
<keyword evidence="5" id="KW-0449">Lipoprotein</keyword>
<organism evidence="6 7">
    <name type="scientific">Planktothrix pseudagardhii</name>
    <dbReference type="NCBI Taxonomy" id="132604"/>
    <lineage>
        <taxon>Bacteria</taxon>
        <taxon>Bacillati</taxon>
        <taxon>Cyanobacteriota</taxon>
        <taxon>Cyanophyceae</taxon>
        <taxon>Oscillatoriophycideae</taxon>
        <taxon>Oscillatoriales</taxon>
        <taxon>Microcoleaceae</taxon>
        <taxon>Planktothrix</taxon>
    </lineage>
</organism>
<keyword evidence="3" id="KW-0472">Membrane</keyword>
<dbReference type="AlphaFoldDB" id="A0A9W4CR82"/>
<dbReference type="Proteomes" id="UP001153719">
    <property type="component" value="Chromosome"/>
</dbReference>
<sequence>MQTKMIHKLGLTLTLVFSLAIPALGQRQMWLDQTTPQNWNKPGVNIPKTKLYPIPENCQKMIQPPRNTTERLITQAGWKLLNYKRTNGKTTLFLAISQTDIKCRLAESQIFVFHNGIFAGTGSPTTIIYRLDGAFRDFKLLTEKTFIVKFDRYRDSDASCCPSGSTIVNFKIDTVSGRPLVVPVKTNTRAFSDSDL</sequence>
<keyword evidence="4" id="KW-0564">Palmitate</keyword>
<evidence type="ECO:0000256" key="4">
    <source>
        <dbReference type="ARBA" id="ARBA00023139"/>
    </source>
</evidence>
<gene>
    <name evidence="6" type="ORF">NO713_04239</name>
</gene>
<name>A0A9W4CR82_9CYAN</name>
<keyword evidence="7" id="KW-1185">Reference proteome</keyword>
<evidence type="ECO:0000313" key="6">
    <source>
        <dbReference type="EMBL" id="CAD5976832.1"/>
    </source>
</evidence>
<dbReference type="Pfam" id="PF14041">
    <property type="entry name" value="Lipoprotein_21"/>
    <property type="match status" value="1"/>
</dbReference>
<evidence type="ECO:0000256" key="5">
    <source>
        <dbReference type="ARBA" id="ARBA00023288"/>
    </source>
</evidence>
<accession>A0A9W4CR82</accession>
<proteinExistence type="predicted"/>